<dbReference type="Pfam" id="PF08386">
    <property type="entry name" value="Abhydrolase_4"/>
    <property type="match status" value="1"/>
</dbReference>
<keyword evidence="4" id="KW-0732">Signal</keyword>
<evidence type="ECO:0000256" key="2">
    <source>
        <dbReference type="ARBA" id="ARBA00005336"/>
    </source>
</evidence>
<dbReference type="SUPFAM" id="SSF52279">
    <property type="entry name" value="Beta-D-glucan exohydrolase, C-terminal domain"/>
    <property type="match status" value="1"/>
</dbReference>
<dbReference type="Pfam" id="PF00933">
    <property type="entry name" value="Glyco_hydro_3"/>
    <property type="match status" value="1"/>
</dbReference>
<dbReference type="GO" id="GO:0046556">
    <property type="term" value="F:alpha-L-arabinofuranosidase activity"/>
    <property type="evidence" value="ECO:0007669"/>
    <property type="project" value="TreeGrafter"/>
</dbReference>
<comment type="caution">
    <text evidence="14">The sequence shown here is derived from an EMBL/GenBank/DDBJ whole genome shotgun (WGS) entry which is preliminary data.</text>
</comment>
<protein>
    <recommendedName>
        <fullName evidence="11">xylan 1,4-beta-xylosidase</fullName>
        <ecNumber evidence="11">3.2.1.37</ecNumber>
    </recommendedName>
</protein>
<name>A0A553HUZ6_9PEZI</name>
<dbReference type="PANTHER" id="PTHR42721">
    <property type="entry name" value="SUGAR HYDROLASE-RELATED"/>
    <property type="match status" value="1"/>
</dbReference>
<evidence type="ECO:0000256" key="5">
    <source>
        <dbReference type="ARBA" id="ARBA00022801"/>
    </source>
</evidence>
<dbReference type="Gene3D" id="3.40.50.1700">
    <property type="entry name" value="Glycoside hydrolase family 3 C-terminal domain"/>
    <property type="match status" value="2"/>
</dbReference>
<dbReference type="InterPro" id="IPR044993">
    <property type="entry name" value="BXL"/>
</dbReference>
<reference evidence="15" key="1">
    <citation type="submission" date="2019-06" db="EMBL/GenBank/DDBJ databases">
        <title>Draft genome sequence of the griseofulvin-producing fungus Xylaria cubensis strain G536.</title>
        <authorList>
            <person name="Mead M.E."/>
            <person name="Raja H.A."/>
            <person name="Steenwyk J.L."/>
            <person name="Knowles S.L."/>
            <person name="Oberlies N.H."/>
            <person name="Rokas A."/>
        </authorList>
    </citation>
    <scope>NUCLEOTIDE SEQUENCE [LARGE SCALE GENOMIC DNA]</scope>
    <source>
        <strain evidence="15">G536</strain>
    </source>
</reference>
<dbReference type="PANTHER" id="PTHR42721:SF3">
    <property type="entry name" value="BETA-D-XYLOSIDASE 5-RELATED"/>
    <property type="match status" value="1"/>
</dbReference>
<evidence type="ECO:0000256" key="11">
    <source>
        <dbReference type="ARBA" id="ARBA00026107"/>
    </source>
</evidence>
<keyword evidence="5" id="KW-0378">Hydrolase</keyword>
<keyword evidence="3" id="KW-0858">Xylan degradation</keyword>
<dbReference type="InterPro" id="IPR013595">
    <property type="entry name" value="Pept_S33_TAP-like_C"/>
</dbReference>
<dbReference type="Gene3D" id="3.20.20.300">
    <property type="entry name" value="Glycoside hydrolase, family 3, N-terminal domain"/>
    <property type="match status" value="1"/>
</dbReference>
<dbReference type="InterPro" id="IPR029058">
    <property type="entry name" value="AB_hydrolase_fold"/>
</dbReference>
<keyword evidence="8" id="KW-0326">Glycosidase</keyword>
<feature type="domain" description="PA14" evidence="13">
    <location>
        <begin position="1370"/>
        <end position="1541"/>
    </location>
</feature>
<dbReference type="EC" id="3.2.1.37" evidence="11"/>
<dbReference type="InterPro" id="IPR000073">
    <property type="entry name" value="AB_hydrolase_1"/>
</dbReference>
<dbReference type="STRING" id="2512241.A0A553HUZ6"/>
<dbReference type="SMART" id="SM01217">
    <property type="entry name" value="Fn3_like"/>
    <property type="match status" value="1"/>
</dbReference>
<keyword evidence="9" id="KW-0624">Polysaccharide degradation</keyword>
<evidence type="ECO:0000256" key="7">
    <source>
        <dbReference type="ARBA" id="ARBA00023277"/>
    </source>
</evidence>
<comment type="catalytic activity">
    <reaction evidence="10">
        <text>Hydrolysis of (1-&gt;4)-beta-D-xylans, to remove successive D-xylose residues from the non-reducing termini.</text>
        <dbReference type="EC" id="3.2.1.37"/>
    </reaction>
</comment>
<dbReference type="Pfam" id="PF07691">
    <property type="entry name" value="PA14"/>
    <property type="match status" value="1"/>
</dbReference>
<dbReference type="InterPro" id="IPR001764">
    <property type="entry name" value="Glyco_hydro_3_N"/>
</dbReference>
<organism evidence="14 15">
    <name type="scientific">Xylaria flabelliformis</name>
    <dbReference type="NCBI Taxonomy" id="2512241"/>
    <lineage>
        <taxon>Eukaryota</taxon>
        <taxon>Fungi</taxon>
        <taxon>Dikarya</taxon>
        <taxon>Ascomycota</taxon>
        <taxon>Pezizomycotina</taxon>
        <taxon>Sordariomycetes</taxon>
        <taxon>Xylariomycetidae</taxon>
        <taxon>Xylariales</taxon>
        <taxon>Xylariaceae</taxon>
        <taxon>Xylaria</taxon>
    </lineage>
</organism>
<dbReference type="GO" id="GO:0009044">
    <property type="term" value="F:xylan 1,4-beta-xylosidase activity"/>
    <property type="evidence" value="ECO:0007669"/>
    <property type="project" value="UniProtKB-EC"/>
</dbReference>
<accession>A0A553HUZ6</accession>
<feature type="region of interest" description="Disordered" evidence="12">
    <location>
        <begin position="153"/>
        <end position="175"/>
    </location>
</feature>
<keyword evidence="6" id="KW-0325">Glycoprotein</keyword>
<dbReference type="InterPro" id="IPR017853">
    <property type="entry name" value="GH"/>
</dbReference>
<evidence type="ECO:0000256" key="6">
    <source>
        <dbReference type="ARBA" id="ARBA00023180"/>
    </source>
</evidence>
<dbReference type="GO" id="GO:0045493">
    <property type="term" value="P:xylan catabolic process"/>
    <property type="evidence" value="ECO:0007669"/>
    <property type="project" value="UniProtKB-KW"/>
</dbReference>
<evidence type="ECO:0000313" key="15">
    <source>
        <dbReference type="Proteomes" id="UP000319160"/>
    </source>
</evidence>
<evidence type="ECO:0000259" key="13">
    <source>
        <dbReference type="PROSITE" id="PS51820"/>
    </source>
</evidence>
<proteinExistence type="inferred from homology"/>
<dbReference type="Pfam" id="PF01915">
    <property type="entry name" value="Glyco_hydro_3_C"/>
    <property type="match status" value="1"/>
</dbReference>
<dbReference type="Proteomes" id="UP000319160">
    <property type="component" value="Unassembled WGS sequence"/>
</dbReference>
<sequence length="1813" mass="201598">MEKLSLATDYAALPDPKRRGRSFKLAGIAALGLITIGLYRDTLTGSRATTSPYGRFPVPHDPFHFIPCTNTTISPALDDPSPGRSWAHLFDPNPDNWSWGRRVTENAARLDDKYSGRGIYMCGFLDVPLDYTNQSEPRIVRLAVTKYQVSGLARADSNTDGHANPRPGSKSQRTIVIEPGGPGGSGTSYAWRVAENVTERLSDGKFDVLGWDPRGVNASLPAVACYPSSAHRDRWSLFAGQYREVSASPETQLEIADSMNEAFFRACWERHGDLGRFVSTAFVARDLEEIRKALREDELTGYLVSYGTGIGQTYANMFPNSVGRIILDGTEYIKDHRLLGGFGWTALDNVTDAWRDGFLGECIKAGPIHCALAQSRGSDVVTLETLESRMDTLIKSLIERPMPAYLKSSGPSLVTYSSLVDAIYAALYNAEGWPHLAQTLYELEGGNSTLAAEMLDKAAWTYDPASIPTPFSNLDGEELGALVICSDSYDAPQPADGLVWWGSLWTNMTTQSWIAGNSRFFSVFPCRHFATHWPKPAEVYRGDLNNTLSNPVLLIAESYDPATPLRNGRRLLTDMGSNARLIAHHGYGHSSRDKSICTDNLVKAFILEGKLPKDQETACYADGKPYLYSTEVADVDPMISWRTHDQMPFSSGGKELHQTLLLSRLDGIESITDFKKWVADRTDPIIYSVIDFESDHSSQRPPQETHLVPHGRLSRSSRVPAPRNDHRSERDMNTAQQRFDAIWEPAQSRDLTVHLNMDVHEDLVDILEEFHCLQRLGDFDSARRYFEDNLRDYINDPYVPVQYGEMLLEQGDYLGVLKLGPFDHYRVGVRDADPNETRPLGDYRNSIAFCAGYHHINRHPKRYKVSNLEMSLGQDMIITMFWINYLALIGLLSYCLSAELFDSESDNNVELQRFNQKGQSSSDVTDKDSFINNLVSNMTIEDLVLQLHLMFGDDIVGVNSQNELYMHDWYPLNTSYYNSVQALNLKYARLKVPLMHIGECLHGVGSFKQSMFPQSLGLSASFDTDLVYRVGRAIGTEARSIGIHACLSPVLDIGQDPRWGRMQGMNNDSAQKHNPLTQNGSWSDPDAVVPVLKHFAAHGSPQEGHNAAPFMGHGNRQVLQDLLTPFKTAIQLGGARGVMMAYNEFDDVPAHVHPIFHGALNDWGFDGFIIADDTELFSVHRVANSPADAIRQWFEAGGMVQFYDYPLETYLNATIELVSNKSLAISTLRSHVTKILSVKWDLGLFDNPYVSADVDPYRIVESHNNLALEAAQKSIVLLENRNETLPLQLQKQGVQRISLIGPFGDVLNYGDYSGTWGQYPASGATRTIRQALLSYAKEKDFELVSAWGANTWEYNAQYVIPPYLLSSPNGTIGGLLATYFRNTNFTEPMAHRLETPALDWGLYPPDGLPSNNFSAIWEGSLRSPVDIDVDGWIGVAVGPNTTARLYINSELVLSQGVDNLSTSSTIMGNIMNYDYISNNSTLPPSGSIPFKFQKSAAYQIRIEYQAFNLYKKTANVNSLNSQILLFWNLVSRNGDAVDQAVQVAQSSDVVILAVGSAWNSDGEGGDRGTLGLSPSQHALAQEIYKLGKPVVLVIEGGRPFAIDNYYQQSAAVLSAFFPGQAGGQAIADILFGKVEPGGKMPVSVPRSVGQLPVYYNYKQTARRVQYLDINSSSIYSFGYGLSYTKFKVLGFEAGTSRISSKRDSEFKPGDTIRFVAHVKNTGSVEGSYVAQVYSLSRVSSIVQPVRQLVAFKREYAINPGKEVLIEMELNVDRYLTILNRQYQWELERGLYTFALLEHGGTTDSSMNVTMQCI</sequence>
<evidence type="ECO:0000313" key="14">
    <source>
        <dbReference type="EMBL" id="TRX91775.1"/>
    </source>
</evidence>
<dbReference type="InterPro" id="IPR037524">
    <property type="entry name" value="PA14/GLEYA"/>
</dbReference>
<evidence type="ECO:0000256" key="10">
    <source>
        <dbReference type="ARBA" id="ARBA00024574"/>
    </source>
</evidence>
<dbReference type="PRINTS" id="PR00133">
    <property type="entry name" value="GLHYDRLASE3"/>
</dbReference>
<dbReference type="Gene3D" id="2.60.40.10">
    <property type="entry name" value="Immunoglobulins"/>
    <property type="match status" value="1"/>
</dbReference>
<dbReference type="InterPro" id="IPR036881">
    <property type="entry name" value="Glyco_hydro_3_C_sf"/>
</dbReference>
<dbReference type="InterPro" id="IPR013783">
    <property type="entry name" value="Ig-like_fold"/>
</dbReference>
<evidence type="ECO:0000256" key="12">
    <source>
        <dbReference type="SAM" id="MobiDB-lite"/>
    </source>
</evidence>
<comment type="similarity">
    <text evidence="2">Belongs to the glycosyl hydrolase 3 family.</text>
</comment>
<dbReference type="PROSITE" id="PS51820">
    <property type="entry name" value="PA14"/>
    <property type="match status" value="1"/>
</dbReference>
<evidence type="ECO:0000256" key="1">
    <source>
        <dbReference type="ARBA" id="ARBA00004851"/>
    </source>
</evidence>
<dbReference type="InterPro" id="IPR011658">
    <property type="entry name" value="PA14_dom"/>
</dbReference>
<evidence type="ECO:0000256" key="4">
    <source>
        <dbReference type="ARBA" id="ARBA00022729"/>
    </source>
</evidence>
<dbReference type="Gene3D" id="3.40.50.1820">
    <property type="entry name" value="alpha/beta hydrolase"/>
    <property type="match status" value="1"/>
</dbReference>
<keyword evidence="7" id="KW-0119">Carbohydrate metabolism</keyword>
<dbReference type="GO" id="GO:0031222">
    <property type="term" value="P:arabinan catabolic process"/>
    <property type="evidence" value="ECO:0007669"/>
    <property type="project" value="TreeGrafter"/>
</dbReference>
<dbReference type="Pfam" id="PF14310">
    <property type="entry name" value="Fn3-like"/>
    <property type="match status" value="1"/>
</dbReference>
<dbReference type="EMBL" id="VFLP01000042">
    <property type="protein sequence ID" value="TRX91775.1"/>
    <property type="molecule type" value="Genomic_DNA"/>
</dbReference>
<comment type="pathway">
    <text evidence="1">Glycan degradation; xylan degradation.</text>
</comment>
<evidence type="ECO:0000256" key="8">
    <source>
        <dbReference type="ARBA" id="ARBA00023295"/>
    </source>
</evidence>
<dbReference type="SUPFAM" id="SSF53474">
    <property type="entry name" value="alpha/beta-Hydrolases"/>
    <property type="match status" value="1"/>
</dbReference>
<gene>
    <name evidence="14" type="ORF">FHL15_007328</name>
</gene>
<feature type="region of interest" description="Disordered" evidence="12">
    <location>
        <begin position="694"/>
        <end position="732"/>
    </location>
</feature>
<feature type="compositionally biased region" description="Basic and acidic residues" evidence="12">
    <location>
        <begin position="723"/>
        <end position="732"/>
    </location>
</feature>
<dbReference type="InterPro" id="IPR036962">
    <property type="entry name" value="Glyco_hydro_3_N_sf"/>
</dbReference>
<dbReference type="InterPro" id="IPR002772">
    <property type="entry name" value="Glyco_hydro_3_C"/>
</dbReference>
<keyword evidence="15" id="KW-1185">Reference proteome</keyword>
<evidence type="ECO:0000256" key="9">
    <source>
        <dbReference type="ARBA" id="ARBA00023326"/>
    </source>
</evidence>
<evidence type="ECO:0000256" key="3">
    <source>
        <dbReference type="ARBA" id="ARBA00022651"/>
    </source>
</evidence>
<dbReference type="SUPFAM" id="SSF51445">
    <property type="entry name" value="(Trans)glycosidases"/>
    <property type="match status" value="1"/>
</dbReference>
<dbReference type="OrthoDB" id="2123594at2759"/>
<dbReference type="Pfam" id="PF00561">
    <property type="entry name" value="Abhydrolase_1"/>
    <property type="match status" value="1"/>
</dbReference>
<dbReference type="InterPro" id="IPR026891">
    <property type="entry name" value="Fn3-like"/>
</dbReference>